<reference evidence="1 2" key="1">
    <citation type="submission" date="2016-11" db="EMBL/GenBank/DDBJ databases">
        <title>Draft Genome Sequences of Nine Cyanobacterial Strains from Diverse Habitats.</title>
        <authorList>
            <person name="Zhu T."/>
            <person name="Hou S."/>
            <person name="Lu X."/>
            <person name="Hess W.R."/>
        </authorList>
    </citation>
    <scope>NUCLEOTIDE SEQUENCE [LARGE SCALE GENOMIC DNA]</scope>
    <source>
        <strain evidence="1 2">NIES-593</strain>
    </source>
</reference>
<dbReference type="OrthoDB" id="145933at2"/>
<name>A0A1U7HFK3_9CYAN</name>
<dbReference type="SUPFAM" id="SSF52540">
    <property type="entry name" value="P-loop containing nucleoside triphosphate hydrolases"/>
    <property type="match status" value="1"/>
</dbReference>
<dbReference type="Gene3D" id="3.40.50.300">
    <property type="entry name" value="P-loop containing nucleotide triphosphate hydrolases"/>
    <property type="match status" value="1"/>
</dbReference>
<organism evidence="1 2">
    <name type="scientific">Hydrococcus rivularis NIES-593</name>
    <dbReference type="NCBI Taxonomy" id="1921803"/>
    <lineage>
        <taxon>Bacteria</taxon>
        <taxon>Bacillati</taxon>
        <taxon>Cyanobacteriota</taxon>
        <taxon>Cyanophyceae</taxon>
        <taxon>Pleurocapsales</taxon>
        <taxon>Hydrococcaceae</taxon>
        <taxon>Hydrococcus</taxon>
    </lineage>
</organism>
<dbReference type="EMBL" id="MRCB01000014">
    <property type="protein sequence ID" value="OKH22344.1"/>
    <property type="molecule type" value="Genomic_DNA"/>
</dbReference>
<dbReference type="Proteomes" id="UP000186868">
    <property type="component" value="Unassembled WGS sequence"/>
</dbReference>
<proteinExistence type="predicted"/>
<dbReference type="RefSeq" id="WP_073599951.1">
    <property type="nucleotide sequence ID" value="NZ_MRCB01000014.1"/>
</dbReference>
<gene>
    <name evidence="1" type="ORF">NIES593_12780</name>
</gene>
<comment type="caution">
    <text evidence="1">The sequence shown here is derived from an EMBL/GenBank/DDBJ whole genome shotgun (WGS) entry which is preliminary data.</text>
</comment>
<dbReference type="InterPro" id="IPR027417">
    <property type="entry name" value="P-loop_NTPase"/>
</dbReference>
<keyword evidence="2" id="KW-1185">Reference proteome</keyword>
<protein>
    <submittedName>
        <fullName evidence="1">Uncharacterized protein</fullName>
    </submittedName>
</protein>
<accession>A0A1U7HFK3</accession>
<evidence type="ECO:0000313" key="1">
    <source>
        <dbReference type="EMBL" id="OKH22344.1"/>
    </source>
</evidence>
<evidence type="ECO:0000313" key="2">
    <source>
        <dbReference type="Proteomes" id="UP000186868"/>
    </source>
</evidence>
<dbReference type="AlphaFoldDB" id="A0A1U7HFK3"/>
<sequence length="337" mass="36433">MSDKYFFASLSRISDLESRPFSVCPLPRYQWATGDYVVGEVIPPVYQSSSVELTNGRIAYLLEGDLIIGAFGIRRATLEAVGDWQSIESDDRMENMTTAGLFGRVTSKSFLLAPLTSLLYRGHVLRDGQKVCMKDFVSNLPVLPYNCPTILIVGTSMSAGKTTTARAIIHQLKRMDLKVVGAKLTGAGRYRDILSMGDAGADKIFDFVDVGLPSSIVPPEEFRVCVRKLLSAIATENPDVVVAEAGASPFEPYNGSVVLEELKEQIRCTVLCASDPYAVVGVSRSFGLTPDLISGIATSTTAGVELVEKLSGVKALTLSDRKSVPELTQILKVKLAL</sequence>
<dbReference type="STRING" id="1921803.NIES593_12780"/>